<reference evidence="7" key="3">
    <citation type="submission" date="2023-12" db="EMBL/GenBank/DDBJ databases">
        <authorList>
            <person name="Sun Q."/>
            <person name="Inoue M."/>
        </authorList>
    </citation>
    <scope>NUCLEOTIDE SEQUENCE</scope>
    <source>
        <strain evidence="7">JCM 15515</strain>
    </source>
</reference>
<dbReference type="RefSeq" id="WP_343839051.1">
    <property type="nucleotide sequence ID" value="NZ_BAAAEX010000013.1"/>
</dbReference>
<dbReference type="GO" id="GO:0016020">
    <property type="term" value="C:membrane"/>
    <property type="evidence" value="ECO:0007669"/>
    <property type="project" value="UniProtKB-SubCell"/>
</dbReference>
<feature type="transmembrane region" description="Helical" evidence="5">
    <location>
        <begin position="93"/>
        <end position="110"/>
    </location>
</feature>
<dbReference type="EMBL" id="CP158262">
    <property type="protein sequence ID" value="XDJ68460.1"/>
    <property type="molecule type" value="Genomic_DNA"/>
</dbReference>
<feature type="transmembrane region" description="Helical" evidence="5">
    <location>
        <begin position="62"/>
        <end position="81"/>
    </location>
</feature>
<proteinExistence type="predicted"/>
<reference evidence="10" key="4">
    <citation type="submission" date="2024-05" db="EMBL/GenBank/DDBJ databases">
        <authorList>
            <person name="Luo Y.-C."/>
            <person name="Nicholds J."/>
            <person name="Mortimer T."/>
            <person name="Maboni G."/>
        </authorList>
    </citation>
    <scope>NUCLEOTIDE SEQUENCE</scope>
    <source>
        <strain evidence="10">141555</strain>
        <strain evidence="9">144863</strain>
        <strain evidence="8">151836</strain>
    </source>
</reference>
<sequence length="156" mass="17359">MLKKLILVVAIFLVILLALSFGETVFREVFAWISSLTGVLIRNFGDLYFAAMDYLRAHTGKVVLALVLTVPASLWILRSRGESLGRPAGQRKIAIVLALFLGWLGAHRFYLGQIGWGLGLLILCWIFMPLAVVLGLIDAIRYLFMDDDTFATTQLS</sequence>
<dbReference type="Pfam" id="PF05154">
    <property type="entry name" value="TM2"/>
    <property type="match status" value="1"/>
</dbReference>
<dbReference type="EMBL" id="BAAAEX010000013">
    <property type="protein sequence ID" value="GAA0782195.1"/>
    <property type="molecule type" value="Genomic_DNA"/>
</dbReference>
<accession>A0AB39FNT5</accession>
<organism evidence="10">
    <name type="scientific">Castellaniella ginsengisoli</name>
    <dbReference type="NCBI Taxonomy" id="546114"/>
    <lineage>
        <taxon>Bacteria</taxon>
        <taxon>Pseudomonadati</taxon>
        <taxon>Pseudomonadota</taxon>
        <taxon>Betaproteobacteria</taxon>
        <taxon>Burkholderiales</taxon>
        <taxon>Alcaligenaceae</taxon>
        <taxon>Castellaniella</taxon>
    </lineage>
</organism>
<evidence type="ECO:0000313" key="7">
    <source>
        <dbReference type="EMBL" id="GAA0782195.1"/>
    </source>
</evidence>
<protein>
    <submittedName>
        <fullName evidence="10">TM2 domain-containing protein</fullName>
    </submittedName>
</protein>
<keyword evidence="11" id="KW-1185">Reference proteome</keyword>
<dbReference type="Proteomes" id="UP001500573">
    <property type="component" value="Unassembled WGS sequence"/>
</dbReference>
<reference evidence="7" key="1">
    <citation type="journal article" date="2014" name="Int. J. Syst. Evol. Microbiol.">
        <title>Complete genome of a new Firmicutes species belonging to the dominant human colonic microbiota ('Ruminococcus bicirculans') reveals two chromosomes and a selective capacity to utilize plant glucans.</title>
        <authorList>
            <consortium name="NISC Comparative Sequencing Program"/>
            <person name="Wegmann U."/>
            <person name="Louis P."/>
            <person name="Goesmann A."/>
            <person name="Henrissat B."/>
            <person name="Duncan S.H."/>
            <person name="Flint H.J."/>
        </authorList>
    </citation>
    <scope>NUCLEOTIDE SEQUENCE</scope>
    <source>
        <strain evidence="7">JCM 15515</strain>
    </source>
</reference>
<evidence type="ECO:0000256" key="2">
    <source>
        <dbReference type="ARBA" id="ARBA00022692"/>
    </source>
</evidence>
<feature type="domain" description="TM2" evidence="6">
    <location>
        <begin position="91"/>
        <end position="140"/>
    </location>
</feature>
<feature type="transmembrane region" description="Helical" evidence="5">
    <location>
        <begin position="116"/>
        <end position="137"/>
    </location>
</feature>
<keyword evidence="2 5" id="KW-0812">Transmembrane</keyword>
<comment type="subcellular location">
    <subcellularLocation>
        <location evidence="1">Membrane</location>
        <topology evidence="1">Multi-pass membrane protein</topology>
    </subcellularLocation>
</comment>
<gene>
    <name evidence="9" type="ORF">ABRY94_10190</name>
    <name evidence="8" type="ORF">ABRZ04_09000</name>
    <name evidence="10" type="ORF">ABRZ07_10205</name>
    <name evidence="7" type="ORF">GCM10009108_24530</name>
</gene>
<evidence type="ECO:0000313" key="8">
    <source>
        <dbReference type="EMBL" id="XDJ46481.1"/>
    </source>
</evidence>
<dbReference type="EMBL" id="CP158254">
    <property type="protein sequence ID" value="XDJ46481.1"/>
    <property type="molecule type" value="Genomic_DNA"/>
</dbReference>
<evidence type="ECO:0000256" key="4">
    <source>
        <dbReference type="ARBA" id="ARBA00023136"/>
    </source>
</evidence>
<evidence type="ECO:0000313" key="10">
    <source>
        <dbReference type="EMBL" id="XDJ79268.1"/>
    </source>
</evidence>
<evidence type="ECO:0000313" key="11">
    <source>
        <dbReference type="Proteomes" id="UP001500573"/>
    </source>
</evidence>
<evidence type="ECO:0000313" key="9">
    <source>
        <dbReference type="EMBL" id="XDJ68460.1"/>
    </source>
</evidence>
<evidence type="ECO:0000259" key="6">
    <source>
        <dbReference type="Pfam" id="PF05154"/>
    </source>
</evidence>
<evidence type="ECO:0000256" key="1">
    <source>
        <dbReference type="ARBA" id="ARBA00004141"/>
    </source>
</evidence>
<dbReference type="InterPro" id="IPR007829">
    <property type="entry name" value="TM2"/>
</dbReference>
<evidence type="ECO:0000256" key="5">
    <source>
        <dbReference type="SAM" id="Phobius"/>
    </source>
</evidence>
<name>A0AB39FNT5_9BURK</name>
<keyword evidence="3 5" id="KW-1133">Transmembrane helix</keyword>
<dbReference type="AlphaFoldDB" id="A0AB39FNT5"/>
<reference evidence="11" key="2">
    <citation type="journal article" date="2019" name="Int. J. Syst. Evol. Microbiol.">
        <title>The Global Catalogue of Microorganisms (GCM) 10K type strain sequencing project: providing services to taxonomists for standard genome sequencing and annotation.</title>
        <authorList>
            <consortium name="The Broad Institute Genomics Platform"/>
            <consortium name="The Broad Institute Genome Sequencing Center for Infectious Disease"/>
            <person name="Wu L."/>
            <person name="Ma J."/>
        </authorList>
    </citation>
    <scope>NUCLEOTIDE SEQUENCE [LARGE SCALE GENOMIC DNA]</scope>
    <source>
        <strain evidence="11">JCM 15515</strain>
    </source>
</reference>
<evidence type="ECO:0000256" key="3">
    <source>
        <dbReference type="ARBA" id="ARBA00022989"/>
    </source>
</evidence>
<keyword evidence="4 5" id="KW-0472">Membrane</keyword>
<dbReference type="EMBL" id="CP158267">
    <property type="protein sequence ID" value="XDJ79268.1"/>
    <property type="molecule type" value="Genomic_DNA"/>
</dbReference>